<comment type="caution">
    <text evidence="1">The sequence shown here is derived from an EMBL/GenBank/DDBJ whole genome shotgun (WGS) entry which is preliminary data.</text>
</comment>
<dbReference type="EMBL" id="SSTE01007279">
    <property type="protein sequence ID" value="KAA0057062.1"/>
    <property type="molecule type" value="Genomic_DNA"/>
</dbReference>
<protein>
    <submittedName>
        <fullName evidence="1">Uncharacterized protein</fullName>
    </submittedName>
</protein>
<accession>A0A5A7UMH9</accession>
<dbReference type="AlphaFoldDB" id="A0A5A7UMH9"/>
<name>A0A5A7UMH9_CUCMM</name>
<sequence>MKARTKIALQAILRFSEKGTVKLMGDVKGRGVIVLIDSGETHEIADELALPITKRNKVWGNHLGRNNSQQTWNVASGVG</sequence>
<dbReference type="OrthoDB" id="1934862at2759"/>
<organism evidence="1 2">
    <name type="scientific">Cucumis melo var. makuwa</name>
    <name type="common">Oriental melon</name>
    <dbReference type="NCBI Taxonomy" id="1194695"/>
    <lineage>
        <taxon>Eukaryota</taxon>
        <taxon>Viridiplantae</taxon>
        <taxon>Streptophyta</taxon>
        <taxon>Embryophyta</taxon>
        <taxon>Tracheophyta</taxon>
        <taxon>Spermatophyta</taxon>
        <taxon>Magnoliopsida</taxon>
        <taxon>eudicotyledons</taxon>
        <taxon>Gunneridae</taxon>
        <taxon>Pentapetalae</taxon>
        <taxon>rosids</taxon>
        <taxon>fabids</taxon>
        <taxon>Cucurbitales</taxon>
        <taxon>Cucurbitaceae</taxon>
        <taxon>Benincaseae</taxon>
        <taxon>Cucumis</taxon>
    </lineage>
</organism>
<dbReference type="Proteomes" id="UP000321393">
    <property type="component" value="Unassembled WGS sequence"/>
</dbReference>
<evidence type="ECO:0000313" key="1">
    <source>
        <dbReference type="EMBL" id="KAA0057062.1"/>
    </source>
</evidence>
<reference evidence="1 2" key="1">
    <citation type="submission" date="2019-08" db="EMBL/GenBank/DDBJ databases">
        <title>Draft genome sequences of two oriental melons (Cucumis melo L. var makuwa).</title>
        <authorList>
            <person name="Kwon S.-Y."/>
        </authorList>
    </citation>
    <scope>NUCLEOTIDE SEQUENCE [LARGE SCALE GENOMIC DNA]</scope>
    <source>
        <strain evidence="2">cv. SW 3</strain>
        <tissue evidence="1">Leaf</tissue>
    </source>
</reference>
<evidence type="ECO:0000313" key="2">
    <source>
        <dbReference type="Proteomes" id="UP000321393"/>
    </source>
</evidence>
<proteinExistence type="predicted"/>
<gene>
    <name evidence="1" type="ORF">E6C27_scaffold96G002510</name>
</gene>